<dbReference type="InterPro" id="IPR011009">
    <property type="entry name" value="Kinase-like_dom_sf"/>
</dbReference>
<reference evidence="15 16" key="1">
    <citation type="submission" date="2015-12" db="EMBL/GenBank/DDBJ databases">
        <title>Dictyostelia acquired genes for synthesis and detection of signals that induce cell-type specialization by lateral gene transfer from prokaryotes.</title>
        <authorList>
            <person name="Gloeckner G."/>
            <person name="Schaap P."/>
        </authorList>
    </citation>
    <scope>NUCLEOTIDE SEQUENCE [LARGE SCALE GENOMIC DNA]</scope>
    <source>
        <strain evidence="15 16">TK</strain>
    </source>
</reference>
<keyword evidence="5" id="KW-0808">Transferase</keyword>
<feature type="region of interest" description="Disordered" evidence="12">
    <location>
        <begin position="98"/>
        <end position="145"/>
    </location>
</feature>
<dbReference type="PROSITE" id="PS50011">
    <property type="entry name" value="PROTEIN_KINASE_DOM"/>
    <property type="match status" value="1"/>
</dbReference>
<dbReference type="InterPro" id="IPR017892">
    <property type="entry name" value="Pkinase_C"/>
</dbReference>
<feature type="compositionally biased region" description="Polar residues" evidence="12">
    <location>
        <begin position="124"/>
        <end position="135"/>
    </location>
</feature>
<evidence type="ECO:0000256" key="6">
    <source>
        <dbReference type="ARBA" id="ARBA00022741"/>
    </source>
</evidence>
<dbReference type="Proteomes" id="UP000076078">
    <property type="component" value="Unassembled WGS sequence"/>
</dbReference>
<evidence type="ECO:0000256" key="1">
    <source>
        <dbReference type="ARBA" id="ARBA00009903"/>
    </source>
</evidence>
<dbReference type="EC" id="2.7.11.1" evidence="2"/>
<dbReference type="SUPFAM" id="SSF56112">
    <property type="entry name" value="Protein kinase-like (PK-like)"/>
    <property type="match status" value="1"/>
</dbReference>
<keyword evidence="3" id="KW-0723">Serine/threonine-protein kinase</keyword>
<feature type="compositionally biased region" description="Low complexity" evidence="12">
    <location>
        <begin position="98"/>
        <end position="123"/>
    </location>
</feature>
<feature type="region of interest" description="Disordered" evidence="12">
    <location>
        <begin position="42"/>
        <end position="65"/>
    </location>
</feature>
<comment type="catalytic activity">
    <reaction evidence="9">
        <text>L-threonyl-[protein] + ATP = O-phospho-L-threonyl-[protein] + ADP + H(+)</text>
        <dbReference type="Rhea" id="RHEA:46608"/>
        <dbReference type="Rhea" id="RHEA-COMP:11060"/>
        <dbReference type="Rhea" id="RHEA-COMP:11605"/>
        <dbReference type="ChEBI" id="CHEBI:15378"/>
        <dbReference type="ChEBI" id="CHEBI:30013"/>
        <dbReference type="ChEBI" id="CHEBI:30616"/>
        <dbReference type="ChEBI" id="CHEBI:61977"/>
        <dbReference type="ChEBI" id="CHEBI:456216"/>
        <dbReference type="EC" id="2.7.11.1"/>
    </reaction>
</comment>
<dbReference type="OMA" id="WRKMESK"/>
<dbReference type="FunFam" id="3.30.200.20:FF:000524">
    <property type="entry name" value="Non-specific serine/threonine protein kinase"/>
    <property type="match status" value="1"/>
</dbReference>
<dbReference type="EMBL" id="LODT01000053">
    <property type="protein sequence ID" value="KYQ88168.1"/>
    <property type="molecule type" value="Genomic_DNA"/>
</dbReference>
<evidence type="ECO:0000256" key="12">
    <source>
        <dbReference type="SAM" id="MobiDB-lite"/>
    </source>
</evidence>
<evidence type="ECO:0000259" key="13">
    <source>
        <dbReference type="PROSITE" id="PS50011"/>
    </source>
</evidence>
<dbReference type="InterPro" id="IPR000719">
    <property type="entry name" value="Prot_kinase_dom"/>
</dbReference>
<dbReference type="SMART" id="SM00220">
    <property type="entry name" value="S_TKc"/>
    <property type="match status" value="1"/>
</dbReference>
<name>A0A151Z2K8_TIELA</name>
<feature type="region of interest" description="Disordered" evidence="12">
    <location>
        <begin position="174"/>
        <end position="218"/>
    </location>
</feature>
<feature type="compositionally biased region" description="Low complexity" evidence="12">
    <location>
        <begin position="192"/>
        <end position="207"/>
    </location>
</feature>
<evidence type="ECO:0000256" key="11">
    <source>
        <dbReference type="PROSITE-ProRule" id="PRU10141"/>
    </source>
</evidence>
<feature type="compositionally biased region" description="Polar residues" evidence="12">
    <location>
        <begin position="49"/>
        <end position="65"/>
    </location>
</feature>
<keyword evidence="8 11" id="KW-0067">ATP-binding</keyword>
<dbReference type="InParanoid" id="A0A151Z2K8"/>
<keyword evidence="7" id="KW-0418">Kinase</keyword>
<dbReference type="InterPro" id="IPR008271">
    <property type="entry name" value="Ser/Thr_kinase_AS"/>
</dbReference>
<evidence type="ECO:0000256" key="2">
    <source>
        <dbReference type="ARBA" id="ARBA00012513"/>
    </source>
</evidence>
<dbReference type="PANTHER" id="PTHR24351">
    <property type="entry name" value="RIBOSOMAL PROTEIN S6 KINASE"/>
    <property type="match status" value="1"/>
</dbReference>
<dbReference type="PROSITE" id="PS51285">
    <property type="entry name" value="AGC_KINASE_CTER"/>
    <property type="match status" value="1"/>
</dbReference>
<evidence type="ECO:0000256" key="8">
    <source>
        <dbReference type="ARBA" id="ARBA00022840"/>
    </source>
</evidence>
<dbReference type="Gene3D" id="3.30.200.20">
    <property type="entry name" value="Phosphorylase Kinase, domain 1"/>
    <property type="match status" value="1"/>
</dbReference>
<evidence type="ECO:0000256" key="7">
    <source>
        <dbReference type="ARBA" id="ARBA00022777"/>
    </source>
</evidence>
<dbReference type="AlphaFoldDB" id="A0A151Z2K8"/>
<dbReference type="Pfam" id="PF00433">
    <property type="entry name" value="Pkinase_C"/>
    <property type="match status" value="1"/>
</dbReference>
<dbReference type="InterPro" id="IPR045270">
    <property type="entry name" value="STKc_AGC"/>
</dbReference>
<evidence type="ECO:0000313" key="15">
    <source>
        <dbReference type="EMBL" id="KYQ88168.1"/>
    </source>
</evidence>
<gene>
    <name evidence="15" type="ORF">DLAC_11418</name>
</gene>
<evidence type="ECO:0000256" key="4">
    <source>
        <dbReference type="ARBA" id="ARBA00022553"/>
    </source>
</evidence>
<comment type="catalytic activity">
    <reaction evidence="10">
        <text>L-seryl-[protein] + ATP = O-phospho-L-seryl-[protein] + ADP + H(+)</text>
        <dbReference type="Rhea" id="RHEA:17989"/>
        <dbReference type="Rhea" id="RHEA-COMP:9863"/>
        <dbReference type="Rhea" id="RHEA-COMP:11604"/>
        <dbReference type="ChEBI" id="CHEBI:15378"/>
        <dbReference type="ChEBI" id="CHEBI:29999"/>
        <dbReference type="ChEBI" id="CHEBI:30616"/>
        <dbReference type="ChEBI" id="CHEBI:83421"/>
        <dbReference type="ChEBI" id="CHEBI:456216"/>
        <dbReference type="EC" id="2.7.11.1"/>
    </reaction>
</comment>
<evidence type="ECO:0000256" key="10">
    <source>
        <dbReference type="ARBA" id="ARBA00048679"/>
    </source>
</evidence>
<evidence type="ECO:0000256" key="9">
    <source>
        <dbReference type="ARBA" id="ARBA00047899"/>
    </source>
</evidence>
<evidence type="ECO:0000256" key="3">
    <source>
        <dbReference type="ARBA" id="ARBA00022527"/>
    </source>
</evidence>
<proteinExistence type="inferred from homology"/>
<dbReference type="Pfam" id="PF00069">
    <property type="entry name" value="Pkinase"/>
    <property type="match status" value="1"/>
</dbReference>
<dbReference type="STRING" id="361077.A0A151Z2K8"/>
<dbReference type="CDD" id="cd05123">
    <property type="entry name" value="STKc_AGC"/>
    <property type="match status" value="1"/>
</dbReference>
<feature type="binding site" evidence="11">
    <location>
        <position position="278"/>
    </location>
    <ligand>
        <name>ATP</name>
        <dbReference type="ChEBI" id="CHEBI:30616"/>
    </ligand>
</feature>
<dbReference type="OrthoDB" id="63267at2759"/>
<dbReference type="Gene3D" id="1.10.510.10">
    <property type="entry name" value="Transferase(Phosphotransferase) domain 1"/>
    <property type="match status" value="1"/>
</dbReference>
<feature type="domain" description="AGC-kinase C-terminal" evidence="14">
    <location>
        <begin position="501"/>
        <end position="572"/>
    </location>
</feature>
<dbReference type="SMART" id="SM00133">
    <property type="entry name" value="S_TK_X"/>
    <property type="match status" value="1"/>
</dbReference>
<sequence>MQTTTNIKSNQKSVKSFSSFMLEEQRELQQNEKGDDLIVVQQDFGGSGQSTPNHCTTPKKTPSKVITINKSPNQQHKHSPHKSKKSIVSFAIVEPDQQSTTTTSFNQKFNNNNHQNKKNQNQSITPTVSQPNSNFTTPISTPPPKIIVEKKSELVEEEKDDICLDNIHQEEEDKLEQSSYCSDISDTDDVEQSLSSGSESDTGISSEESTRSELTKSTSMSDFIPLSSSHVEQVKISNNIKLEDFQILHLVGKGGFGKVHQVMHKKSSKIYALKTIKKNHIIQRKSVINTLAEKDILKRIEHPFIVKLHYAFQNEKKLYLVMDFINGGQLFYHLQKESIFSETQVRFYIAELVLALEHLHDLNVIHRDLKPENILIDSQGHCVLTDFGLAKEQVTDDSTGSMCGTLEYTSPEMIQGKNYGKAVDWWAIGILMYDMLIGKPPFESKNRQVAQEKIVKEKPNFPPYIGSSARSLINALLQKDPKKRLGSNGGATEIKKHPFFKGVQWRKLELKELPSPYIPKTSDIRDISNFDMEFLKQSIRDSYSASPNLSSSQQAFFDGFSFVRSTSFLDNHLTQQLHNNNEQNNI</sequence>
<protein>
    <recommendedName>
        <fullName evidence="2">non-specific serine/threonine protein kinase</fullName>
        <ecNumber evidence="2">2.7.11.1</ecNumber>
    </recommendedName>
</protein>
<organism evidence="15 16">
    <name type="scientific">Tieghemostelium lacteum</name>
    <name type="common">Slime mold</name>
    <name type="synonym">Dictyostelium lacteum</name>
    <dbReference type="NCBI Taxonomy" id="361077"/>
    <lineage>
        <taxon>Eukaryota</taxon>
        <taxon>Amoebozoa</taxon>
        <taxon>Evosea</taxon>
        <taxon>Eumycetozoa</taxon>
        <taxon>Dictyostelia</taxon>
        <taxon>Dictyosteliales</taxon>
        <taxon>Raperosteliaceae</taxon>
        <taxon>Tieghemostelium</taxon>
    </lineage>
</organism>
<dbReference type="InterPro" id="IPR000961">
    <property type="entry name" value="AGC-kinase_C"/>
</dbReference>
<dbReference type="InterPro" id="IPR017441">
    <property type="entry name" value="Protein_kinase_ATP_BS"/>
</dbReference>
<keyword evidence="16" id="KW-1185">Reference proteome</keyword>
<dbReference type="PROSITE" id="PS00108">
    <property type="entry name" value="PROTEIN_KINASE_ST"/>
    <property type="match status" value="1"/>
</dbReference>
<dbReference type="FunCoup" id="A0A151Z2K8">
    <property type="interactions" value="20"/>
</dbReference>
<dbReference type="GO" id="GO:0106310">
    <property type="term" value="F:protein serine kinase activity"/>
    <property type="evidence" value="ECO:0007669"/>
    <property type="project" value="RHEA"/>
</dbReference>
<evidence type="ECO:0000259" key="14">
    <source>
        <dbReference type="PROSITE" id="PS51285"/>
    </source>
</evidence>
<evidence type="ECO:0000256" key="5">
    <source>
        <dbReference type="ARBA" id="ARBA00022679"/>
    </source>
</evidence>
<comment type="caution">
    <text evidence="15">The sequence shown here is derived from an EMBL/GenBank/DDBJ whole genome shotgun (WGS) entry which is preliminary data.</text>
</comment>
<dbReference type="FunFam" id="1.10.510.10:FF:000008">
    <property type="entry name" value="Non-specific serine/threonine protein kinase"/>
    <property type="match status" value="1"/>
</dbReference>
<accession>A0A151Z2K8</accession>
<dbReference type="PROSITE" id="PS00107">
    <property type="entry name" value="PROTEIN_KINASE_ATP"/>
    <property type="match status" value="1"/>
</dbReference>
<comment type="similarity">
    <text evidence="1">Belongs to the protein kinase superfamily. AGC Ser/Thr protein kinase family.</text>
</comment>
<dbReference type="GO" id="GO:0005524">
    <property type="term" value="F:ATP binding"/>
    <property type="evidence" value="ECO:0007669"/>
    <property type="project" value="UniProtKB-UniRule"/>
</dbReference>
<keyword evidence="6 11" id="KW-0547">Nucleotide-binding</keyword>
<dbReference type="GO" id="GO:0004674">
    <property type="term" value="F:protein serine/threonine kinase activity"/>
    <property type="evidence" value="ECO:0007669"/>
    <property type="project" value="UniProtKB-KW"/>
</dbReference>
<evidence type="ECO:0000313" key="16">
    <source>
        <dbReference type="Proteomes" id="UP000076078"/>
    </source>
</evidence>
<keyword evidence="4" id="KW-0597">Phosphoprotein</keyword>
<feature type="domain" description="Protein kinase" evidence="13">
    <location>
        <begin position="245"/>
        <end position="500"/>
    </location>
</feature>